<dbReference type="InterPro" id="IPR002347">
    <property type="entry name" value="SDR_fam"/>
</dbReference>
<dbReference type="PRINTS" id="PR00081">
    <property type="entry name" value="GDHRDH"/>
</dbReference>
<dbReference type="InterPro" id="IPR036291">
    <property type="entry name" value="NAD(P)-bd_dom_sf"/>
</dbReference>
<dbReference type="EMBL" id="CDMZ01004685">
    <property type="protein sequence ID" value="CEM50501.1"/>
    <property type="molecule type" value="Genomic_DNA"/>
</dbReference>
<dbReference type="AlphaFoldDB" id="A0A0G4I105"/>
<dbReference type="PROSITE" id="PS00061">
    <property type="entry name" value="ADH_SHORT"/>
    <property type="match status" value="1"/>
</dbReference>
<evidence type="ECO:0000259" key="3">
    <source>
        <dbReference type="SMART" id="SM00822"/>
    </source>
</evidence>
<dbReference type="InterPro" id="IPR057326">
    <property type="entry name" value="KR_dom"/>
</dbReference>
<proteinExistence type="inferred from homology"/>
<organism evidence="4">
    <name type="scientific">Chromera velia CCMP2878</name>
    <dbReference type="NCBI Taxonomy" id="1169474"/>
    <lineage>
        <taxon>Eukaryota</taxon>
        <taxon>Sar</taxon>
        <taxon>Alveolata</taxon>
        <taxon>Colpodellida</taxon>
        <taxon>Chromeraceae</taxon>
        <taxon>Chromera</taxon>
    </lineage>
</organism>
<name>A0A0G4I105_9ALVE</name>
<keyword evidence="1" id="KW-0560">Oxidoreductase</keyword>
<dbReference type="GO" id="GO:0016491">
    <property type="term" value="F:oxidoreductase activity"/>
    <property type="evidence" value="ECO:0007669"/>
    <property type="project" value="UniProtKB-KW"/>
</dbReference>
<evidence type="ECO:0000256" key="1">
    <source>
        <dbReference type="ARBA" id="ARBA00023002"/>
    </source>
</evidence>
<evidence type="ECO:0000313" key="4">
    <source>
        <dbReference type="EMBL" id="CEM50501.1"/>
    </source>
</evidence>
<dbReference type="PhylomeDB" id="A0A0G4I105"/>
<evidence type="ECO:0000256" key="2">
    <source>
        <dbReference type="RuleBase" id="RU000363"/>
    </source>
</evidence>
<feature type="domain" description="Ketoreductase" evidence="3">
    <location>
        <begin position="6"/>
        <end position="173"/>
    </location>
</feature>
<protein>
    <recommendedName>
        <fullName evidence="3">Ketoreductase domain-containing protein</fullName>
    </recommendedName>
</protein>
<comment type="similarity">
    <text evidence="2">Belongs to the short-chain dehydrogenases/reductases (SDR) family.</text>
</comment>
<dbReference type="Pfam" id="PF00106">
    <property type="entry name" value="adh_short"/>
    <property type="match status" value="1"/>
</dbReference>
<gene>
    <name evidence="4" type="ORF">Cvel_34549</name>
</gene>
<dbReference type="PANTHER" id="PTHR43157">
    <property type="entry name" value="PHOSPHATIDYLINOSITOL-GLYCAN BIOSYNTHESIS CLASS F PROTEIN-RELATED"/>
    <property type="match status" value="1"/>
</dbReference>
<dbReference type="PRINTS" id="PR00080">
    <property type="entry name" value="SDRFAMILY"/>
</dbReference>
<dbReference type="InterPro" id="IPR020904">
    <property type="entry name" value="Sc_DH/Rdtase_CS"/>
</dbReference>
<sequence length="273" mass="28505">MSTHPMTILITGATSGIGLEAAKLLVSAGHKVLLHGRSKKTLQSAESQLPAGPARVESHAADLSDLSAVEKLAKAVAEKNEKLDVLINNAGVFMTQSSRTADGLDIRFAVNTIAPYLLTKRLLPLIGKSGRVVNLSSAAQAPVDLDAVAGKGQLSDQAAYAQSKLAITMWSHLLGGSGRGNGPLQVAVNPGSFLGTKMVQDAYGMSGKSIDIGSDILKRAALSDEFANSSGLYFDNDSGSFASPHPDATNPRKCQVLIDVIEDVLSKLLPSDM</sequence>
<dbReference type="Gene3D" id="3.40.50.720">
    <property type="entry name" value="NAD(P)-binding Rossmann-like Domain"/>
    <property type="match status" value="1"/>
</dbReference>
<reference evidence="4" key="1">
    <citation type="submission" date="2014-11" db="EMBL/GenBank/DDBJ databases">
        <authorList>
            <person name="Otto D Thomas"/>
            <person name="Naeem Raeece"/>
        </authorList>
    </citation>
    <scope>NUCLEOTIDE SEQUENCE</scope>
</reference>
<dbReference type="SUPFAM" id="SSF51735">
    <property type="entry name" value="NAD(P)-binding Rossmann-fold domains"/>
    <property type="match status" value="1"/>
</dbReference>
<dbReference type="VEuPathDB" id="CryptoDB:Cvel_34549"/>
<dbReference type="SMART" id="SM00822">
    <property type="entry name" value="PKS_KR"/>
    <property type="match status" value="1"/>
</dbReference>
<accession>A0A0G4I105</accession>
<dbReference type="PANTHER" id="PTHR43157:SF31">
    <property type="entry name" value="PHOSPHATIDYLINOSITOL-GLYCAN BIOSYNTHESIS CLASS F PROTEIN"/>
    <property type="match status" value="1"/>
</dbReference>